<proteinExistence type="predicted"/>
<gene>
    <name evidence="1" type="ORF">EZS28_034619</name>
</gene>
<dbReference type="Proteomes" id="UP000324800">
    <property type="component" value="Unassembled WGS sequence"/>
</dbReference>
<protein>
    <submittedName>
        <fullName evidence="1">Uncharacterized protein</fullName>
    </submittedName>
</protein>
<name>A0A5J4UI58_9EUKA</name>
<comment type="caution">
    <text evidence="1">The sequence shown here is derived from an EMBL/GenBank/DDBJ whole genome shotgun (WGS) entry which is preliminary data.</text>
</comment>
<organism evidence="1 2">
    <name type="scientific">Streblomastix strix</name>
    <dbReference type="NCBI Taxonomy" id="222440"/>
    <lineage>
        <taxon>Eukaryota</taxon>
        <taxon>Metamonada</taxon>
        <taxon>Preaxostyla</taxon>
        <taxon>Oxymonadida</taxon>
        <taxon>Streblomastigidae</taxon>
        <taxon>Streblomastix</taxon>
    </lineage>
</organism>
<accession>A0A5J4UI58</accession>
<reference evidence="1 2" key="1">
    <citation type="submission" date="2019-03" db="EMBL/GenBank/DDBJ databases">
        <title>Single cell metagenomics reveals metabolic interactions within the superorganism composed of flagellate Streblomastix strix and complex community of Bacteroidetes bacteria on its surface.</title>
        <authorList>
            <person name="Treitli S.C."/>
            <person name="Kolisko M."/>
            <person name="Husnik F."/>
            <person name="Keeling P."/>
            <person name="Hampl V."/>
        </authorList>
    </citation>
    <scope>NUCLEOTIDE SEQUENCE [LARGE SCALE GENOMIC DNA]</scope>
    <source>
        <strain evidence="1">ST1C</strain>
    </source>
</reference>
<dbReference type="EMBL" id="SNRW01015954">
    <property type="protein sequence ID" value="KAA6369854.1"/>
    <property type="molecule type" value="Genomic_DNA"/>
</dbReference>
<dbReference type="AlphaFoldDB" id="A0A5J4UI58"/>
<evidence type="ECO:0000313" key="2">
    <source>
        <dbReference type="Proteomes" id="UP000324800"/>
    </source>
</evidence>
<dbReference type="OrthoDB" id="2104158at2759"/>
<sequence length="142" mass="15521">MLNGTGIHVTPYEPITITGLQLNQPYIFGCARIDDNGMLISYTVTTKIVEYSQQQGCSPVQNNISQKGNSLQQVNNNQQISGSSDGGSRNVLGQTTSQIVTCYPLPVISLLSQFATSAWRCGQLIVKANRFRLLRRVLIGDS</sequence>
<evidence type="ECO:0000313" key="1">
    <source>
        <dbReference type="EMBL" id="KAA6369854.1"/>
    </source>
</evidence>